<accession>E7AAJ4</accession>
<evidence type="ECO:0000313" key="3">
    <source>
        <dbReference type="Proteomes" id="UP000007934"/>
    </source>
</evidence>
<dbReference type="Proteomes" id="UP000007934">
    <property type="component" value="Chromosome"/>
</dbReference>
<proteinExistence type="predicted"/>
<protein>
    <submittedName>
        <fullName evidence="2">Inner membrane protein</fullName>
    </submittedName>
</protein>
<organism evidence="2 3">
    <name type="scientific">Helicobacter felis (strain ATCC 49179 / CCUG 28539 / NCTC 12436 / CS1)</name>
    <dbReference type="NCBI Taxonomy" id="936155"/>
    <lineage>
        <taxon>Bacteria</taxon>
        <taxon>Pseudomonadati</taxon>
        <taxon>Campylobacterota</taxon>
        <taxon>Epsilonproteobacteria</taxon>
        <taxon>Campylobacterales</taxon>
        <taxon>Helicobacteraceae</taxon>
        <taxon>Helicobacter</taxon>
    </lineage>
</organism>
<dbReference type="HOGENOM" id="CLU_1394658_0_0_7"/>
<evidence type="ECO:0000256" key="1">
    <source>
        <dbReference type="SAM" id="Phobius"/>
    </source>
</evidence>
<name>E7AAJ4_HELFC</name>
<reference evidence="2 3" key="1">
    <citation type="journal article" date="2011" name="Genome Biol. Evol.">
        <title>Comparative whole genome sequence analysis of the carcinogenic bacterial model pathogen Helicobacter felis.</title>
        <authorList>
            <person name="Arnold I.C."/>
            <person name="Zigova Z."/>
            <person name="Holden M."/>
            <person name="Lawley T.D."/>
            <person name="Rad R."/>
            <person name="Dougan G."/>
            <person name="Falkow S."/>
            <person name="Bentley S.D."/>
            <person name="Muller A."/>
        </authorList>
    </citation>
    <scope>NUCLEOTIDE SEQUENCE [LARGE SCALE GENOMIC DNA]</scope>
    <source>
        <strain evidence="3">ATCC 49179 / CCUG 28539 / NCTC 12436 / CS1</strain>
    </source>
</reference>
<keyword evidence="1" id="KW-1133">Transmembrane helix</keyword>
<dbReference type="EMBL" id="FQ670179">
    <property type="protein sequence ID" value="CBY83514.1"/>
    <property type="molecule type" value="Genomic_DNA"/>
</dbReference>
<dbReference type="KEGG" id="hfe:HFELIS_14300"/>
<keyword evidence="1" id="KW-0472">Membrane</keyword>
<dbReference type="AlphaFoldDB" id="E7AAJ4"/>
<gene>
    <name evidence="2" type="ordered locus">Hfelis_14300</name>
</gene>
<sequence length="201" mass="22911">MPRGGRILFALLCILSCLRAQKGFVQDNLAQHLVPKSASLIERVSSELLEKSGVRLVVFLGGDRLQTKEERLSYQRLRLKDLSAPYVALFAYYQAQKIAIISEPADLIDADGIFFERIAPFLPRKWEDEMAKNNARFSFALLNGYTYMADALAQKYHIHLENNIQEESANSLAKTILYVLLCTLLALFFYGYFFGVRKHGH</sequence>
<dbReference type="STRING" id="936155.HFELIS_14300"/>
<keyword evidence="1" id="KW-0812">Transmembrane</keyword>
<keyword evidence="3" id="KW-1185">Reference proteome</keyword>
<evidence type="ECO:0000313" key="2">
    <source>
        <dbReference type="EMBL" id="CBY83514.1"/>
    </source>
</evidence>
<feature type="transmembrane region" description="Helical" evidence="1">
    <location>
        <begin position="176"/>
        <end position="195"/>
    </location>
</feature>